<name>A0A1W0WBQ9_HYPEX</name>
<gene>
    <name evidence="2" type="ORF">BV898_13133</name>
</gene>
<organism evidence="2 3">
    <name type="scientific">Hypsibius exemplaris</name>
    <name type="common">Freshwater tardigrade</name>
    <dbReference type="NCBI Taxonomy" id="2072580"/>
    <lineage>
        <taxon>Eukaryota</taxon>
        <taxon>Metazoa</taxon>
        <taxon>Ecdysozoa</taxon>
        <taxon>Tardigrada</taxon>
        <taxon>Eutardigrada</taxon>
        <taxon>Parachela</taxon>
        <taxon>Hypsibioidea</taxon>
        <taxon>Hypsibiidae</taxon>
        <taxon>Hypsibius</taxon>
    </lineage>
</organism>
<dbReference type="Proteomes" id="UP000192578">
    <property type="component" value="Unassembled WGS sequence"/>
</dbReference>
<feature type="region of interest" description="Disordered" evidence="1">
    <location>
        <begin position="73"/>
        <end position="103"/>
    </location>
</feature>
<dbReference type="AlphaFoldDB" id="A0A1W0WBQ9"/>
<comment type="caution">
    <text evidence="2">The sequence shown here is derived from an EMBL/GenBank/DDBJ whole genome shotgun (WGS) entry which is preliminary data.</text>
</comment>
<dbReference type="EMBL" id="MTYJ01000140">
    <property type="protein sequence ID" value="OQV12644.1"/>
    <property type="molecule type" value="Genomic_DNA"/>
</dbReference>
<protein>
    <submittedName>
        <fullName evidence="2">Uncharacterized protein</fullName>
    </submittedName>
</protein>
<sequence>MADASEVTRRNQMCAALRGKRIALQLEVAAQRRHLPGKINDNLNDAITTAQRHERRNGLAQAEALDKSVRDALRKAAERQGPPPYPAVVSFDDPPDIAAGSDQGAEVFSRIEVKVDGKRSTESENFIRAAQNRVDLMRQEVFRMFGEVSQRSSDRSINDSIEL</sequence>
<proteinExistence type="predicted"/>
<keyword evidence="3" id="KW-1185">Reference proteome</keyword>
<accession>A0A1W0WBQ9</accession>
<evidence type="ECO:0000313" key="3">
    <source>
        <dbReference type="Proteomes" id="UP000192578"/>
    </source>
</evidence>
<evidence type="ECO:0000256" key="1">
    <source>
        <dbReference type="SAM" id="MobiDB-lite"/>
    </source>
</evidence>
<evidence type="ECO:0000313" key="2">
    <source>
        <dbReference type="EMBL" id="OQV12644.1"/>
    </source>
</evidence>
<reference evidence="3" key="1">
    <citation type="submission" date="2017-01" db="EMBL/GenBank/DDBJ databases">
        <title>Comparative genomics of anhydrobiosis in the tardigrade Hypsibius dujardini.</title>
        <authorList>
            <person name="Yoshida Y."/>
            <person name="Koutsovoulos G."/>
            <person name="Laetsch D."/>
            <person name="Stevens L."/>
            <person name="Kumar S."/>
            <person name="Horikawa D."/>
            <person name="Ishino K."/>
            <person name="Komine S."/>
            <person name="Tomita M."/>
            <person name="Blaxter M."/>
            <person name="Arakawa K."/>
        </authorList>
    </citation>
    <scope>NUCLEOTIDE SEQUENCE [LARGE SCALE GENOMIC DNA]</scope>
    <source>
        <strain evidence="3">Z151</strain>
    </source>
</reference>